<accession>A0A0K0FAW2</accession>
<dbReference type="Proteomes" id="UP000035680">
    <property type="component" value="Unassembled WGS sequence"/>
</dbReference>
<reference evidence="1" key="1">
    <citation type="submission" date="2014-07" db="EMBL/GenBank/DDBJ databases">
        <authorList>
            <person name="Martin A.A"/>
            <person name="De Silva N."/>
        </authorList>
    </citation>
    <scope>NUCLEOTIDE SEQUENCE</scope>
</reference>
<sequence>MNYGIKYESTNRYEHVSERINIVYPLSRDIVNTTTVALILDEDDTHLYALAQEYHQNGYLGQQKFYKQSNILRSLKGRGK</sequence>
<keyword evidence="1" id="KW-1185">Reference proteome</keyword>
<evidence type="ECO:0000313" key="2">
    <source>
        <dbReference type="WBParaSite" id="SVE_0596800.1"/>
    </source>
</evidence>
<evidence type="ECO:0000313" key="1">
    <source>
        <dbReference type="Proteomes" id="UP000035680"/>
    </source>
</evidence>
<name>A0A0K0FAW2_STRVS</name>
<organism evidence="1 2">
    <name type="scientific">Strongyloides venezuelensis</name>
    <name type="common">Threadworm</name>
    <dbReference type="NCBI Taxonomy" id="75913"/>
    <lineage>
        <taxon>Eukaryota</taxon>
        <taxon>Metazoa</taxon>
        <taxon>Ecdysozoa</taxon>
        <taxon>Nematoda</taxon>
        <taxon>Chromadorea</taxon>
        <taxon>Rhabditida</taxon>
        <taxon>Tylenchina</taxon>
        <taxon>Panagrolaimomorpha</taxon>
        <taxon>Strongyloidoidea</taxon>
        <taxon>Strongyloididae</taxon>
        <taxon>Strongyloides</taxon>
    </lineage>
</organism>
<reference evidence="2" key="2">
    <citation type="submission" date="2015-08" db="UniProtKB">
        <authorList>
            <consortium name="WormBaseParasite"/>
        </authorList>
    </citation>
    <scope>IDENTIFICATION</scope>
</reference>
<protein>
    <submittedName>
        <fullName evidence="2">Group-specific protein</fullName>
    </submittedName>
</protein>
<proteinExistence type="predicted"/>
<dbReference type="AlphaFoldDB" id="A0A0K0FAW2"/>
<dbReference type="WBParaSite" id="SVE_0596800.1">
    <property type="protein sequence ID" value="SVE_0596800.1"/>
    <property type="gene ID" value="SVE_0596800"/>
</dbReference>